<feature type="transmembrane region" description="Helical" evidence="2">
    <location>
        <begin position="121"/>
        <end position="138"/>
    </location>
</feature>
<dbReference type="AlphaFoldDB" id="A0A6G4A452"/>
<feature type="transmembrane region" description="Helical" evidence="2">
    <location>
        <begin position="263"/>
        <end position="288"/>
    </location>
</feature>
<organism evidence="3">
    <name type="scientific">Paenibacillus sp. SYP-B3998</name>
    <dbReference type="NCBI Taxonomy" id="2678564"/>
    <lineage>
        <taxon>Bacteria</taxon>
        <taxon>Bacillati</taxon>
        <taxon>Bacillota</taxon>
        <taxon>Bacilli</taxon>
        <taxon>Bacillales</taxon>
        <taxon>Paenibacillaceae</taxon>
        <taxon>Paenibacillus</taxon>
    </lineage>
</organism>
<name>A0A6G4A452_9BACL</name>
<reference evidence="3" key="1">
    <citation type="submission" date="2020-02" db="EMBL/GenBank/DDBJ databases">
        <authorList>
            <person name="Shen X.-R."/>
            <person name="Zhang Y.-X."/>
        </authorList>
    </citation>
    <scope>NUCLEOTIDE SEQUENCE</scope>
    <source>
        <strain evidence="3">SYP-B3998</strain>
    </source>
</reference>
<sequence length="299" mass="34981">MVIESKQLFVLQIASNLLLFTLIMTVLYQCLVQFPVKAKRWRSLYVKRALQKAQLPGWLFKVLGMSGKRVEEKRQLLYGCGMWIDAAFYEGSRRLSIIGALLIAGGGYLALKFSFFTFHLHPVYIVVGAGCMLVFLIFDKKALLQLKEQRAHRIVKEIYIISHHLLYYNDSRMNLHRKLTLCVSQTRSVRAHFQVLLNEWYQDAEAAIQTFKMRLGTDEAHSFGETLNALRMNEHDTYYELLKQRIQDYKEKMEMVRDSRKETVSYVLFVLAGLPILNTFRVFMYPWIAEGQRLFNSIN</sequence>
<feature type="transmembrane region" description="Helical" evidence="2">
    <location>
        <begin position="95"/>
        <end position="115"/>
    </location>
</feature>
<gene>
    <name evidence="3" type="ORF">GK047_24615</name>
</gene>
<evidence type="ECO:0008006" key="4">
    <source>
        <dbReference type="Google" id="ProtNLM"/>
    </source>
</evidence>
<evidence type="ECO:0000256" key="2">
    <source>
        <dbReference type="SAM" id="Phobius"/>
    </source>
</evidence>
<evidence type="ECO:0000313" key="3">
    <source>
        <dbReference type="EMBL" id="NEW09162.1"/>
    </source>
</evidence>
<evidence type="ECO:0000256" key="1">
    <source>
        <dbReference type="SAM" id="Coils"/>
    </source>
</evidence>
<feature type="transmembrane region" description="Helical" evidence="2">
    <location>
        <begin position="12"/>
        <end position="32"/>
    </location>
</feature>
<dbReference type="RefSeq" id="WP_163952759.1">
    <property type="nucleotide sequence ID" value="NZ_JAAIKC010000014.1"/>
</dbReference>
<protein>
    <recommendedName>
        <fullName evidence="4">Type II secretion system protein GspF domain-containing protein</fullName>
    </recommendedName>
</protein>
<keyword evidence="1" id="KW-0175">Coiled coil</keyword>
<keyword evidence="2" id="KW-0472">Membrane</keyword>
<accession>A0A6G4A452</accession>
<keyword evidence="2" id="KW-0812">Transmembrane</keyword>
<keyword evidence="2" id="KW-1133">Transmembrane helix</keyword>
<proteinExistence type="predicted"/>
<feature type="coiled-coil region" evidence="1">
    <location>
        <begin position="232"/>
        <end position="259"/>
    </location>
</feature>
<comment type="caution">
    <text evidence="3">The sequence shown here is derived from an EMBL/GenBank/DDBJ whole genome shotgun (WGS) entry which is preliminary data.</text>
</comment>
<dbReference type="EMBL" id="JAAIKC010000014">
    <property type="protein sequence ID" value="NEW09162.1"/>
    <property type="molecule type" value="Genomic_DNA"/>
</dbReference>